<sequence>MKHVANVLLLGVVLLGIAMMTDTPWGLGVALAPFVVWGGRFLLLVHRSIWASIVFWAGVAYFSWQAALVVLLSFLAVQMVKVVRQEGVRGRKHRRKKDDLHLYLDSRSTGGLGIGPMGDGGFQDSYDYDQRRHIGTSDD</sequence>
<keyword evidence="1" id="KW-1133">Transmembrane helix</keyword>
<comment type="caution">
    <text evidence="2">The sequence shown here is derived from an EMBL/GenBank/DDBJ whole genome shotgun (WGS) entry which is preliminary data.</text>
</comment>
<protein>
    <submittedName>
        <fullName evidence="2">Permease</fullName>
    </submittedName>
</protein>
<evidence type="ECO:0000313" key="2">
    <source>
        <dbReference type="EMBL" id="HAD9972430.1"/>
    </source>
</evidence>
<keyword evidence="1" id="KW-0472">Membrane</keyword>
<reference evidence="2" key="1">
    <citation type="journal article" date="2018" name="Genome Biol.">
        <title>SKESA: strategic k-mer extension for scrupulous assemblies.</title>
        <authorList>
            <person name="Souvorov A."/>
            <person name="Agarwala R."/>
            <person name="Lipman D.J."/>
        </authorList>
    </citation>
    <scope>NUCLEOTIDE SEQUENCE</scope>
    <source>
        <strain evidence="2">R13.1986</strain>
    </source>
</reference>
<evidence type="ECO:0000256" key="1">
    <source>
        <dbReference type="SAM" id="Phobius"/>
    </source>
</evidence>
<proteinExistence type="predicted"/>
<feature type="transmembrane region" description="Helical" evidence="1">
    <location>
        <begin position="54"/>
        <end position="77"/>
    </location>
</feature>
<keyword evidence="1" id="KW-0812">Transmembrane</keyword>
<accession>A0A724BYN6</accession>
<dbReference type="EMBL" id="DAAQMN010000023">
    <property type="protein sequence ID" value="HAD9972430.1"/>
    <property type="molecule type" value="Genomic_DNA"/>
</dbReference>
<dbReference type="AlphaFoldDB" id="A0A724BYN6"/>
<name>A0A724BYN6_SALER</name>
<gene>
    <name evidence="2" type="ORF">G1557_24115</name>
</gene>
<organism evidence="2">
    <name type="scientific">Salmonella enterica</name>
    <name type="common">Salmonella choleraesuis</name>
    <dbReference type="NCBI Taxonomy" id="28901"/>
    <lineage>
        <taxon>Bacteria</taxon>
        <taxon>Pseudomonadati</taxon>
        <taxon>Pseudomonadota</taxon>
        <taxon>Gammaproteobacteria</taxon>
        <taxon>Enterobacterales</taxon>
        <taxon>Enterobacteriaceae</taxon>
        <taxon>Salmonella</taxon>
    </lineage>
</organism>
<reference evidence="2" key="2">
    <citation type="submission" date="2019-01" db="EMBL/GenBank/DDBJ databases">
        <authorList>
            <consortium name="NCBI Pathogen Detection Project"/>
        </authorList>
    </citation>
    <scope>NUCLEOTIDE SEQUENCE</scope>
    <source>
        <strain evidence="2">R13.1986</strain>
    </source>
</reference>